<accession>A0A1W2GHC8</accession>
<dbReference type="EMBL" id="FWYF01000003">
    <property type="protein sequence ID" value="SMD36073.1"/>
    <property type="molecule type" value="Genomic_DNA"/>
</dbReference>
<reference evidence="1 2" key="1">
    <citation type="submission" date="2017-04" db="EMBL/GenBank/DDBJ databases">
        <authorList>
            <person name="Afonso C.L."/>
            <person name="Miller P.J."/>
            <person name="Scott M.A."/>
            <person name="Spackman E."/>
            <person name="Goraichik I."/>
            <person name="Dimitrov K.M."/>
            <person name="Suarez D.L."/>
            <person name="Swayne D.E."/>
        </authorList>
    </citation>
    <scope>NUCLEOTIDE SEQUENCE [LARGE SCALE GENOMIC DNA]</scope>
    <source>
        <strain evidence="1 2">DSM 26133</strain>
    </source>
</reference>
<dbReference type="OrthoDB" id="9903033at2"/>
<evidence type="ECO:0000313" key="1">
    <source>
        <dbReference type="EMBL" id="SMD36073.1"/>
    </source>
</evidence>
<protein>
    <submittedName>
        <fullName evidence="1">Uncharacterized protein</fullName>
    </submittedName>
</protein>
<proteinExistence type="predicted"/>
<gene>
    <name evidence="1" type="ORF">SAMN04488029_2697</name>
</gene>
<dbReference type="Proteomes" id="UP000192472">
    <property type="component" value="Unassembled WGS sequence"/>
</dbReference>
<evidence type="ECO:0000313" key="2">
    <source>
        <dbReference type="Proteomes" id="UP000192472"/>
    </source>
</evidence>
<keyword evidence="2" id="KW-1185">Reference proteome</keyword>
<dbReference type="RefSeq" id="WP_084373364.1">
    <property type="nucleotide sequence ID" value="NZ_FWYF01000003.1"/>
</dbReference>
<sequence length="256" mass="29624">MHYHINNFREDAYIITTEKDQYFFPAPIFEGLLHFAQKHGYHSTNYDKLFDTFYYGKDELTGRTDFAIGTRWWFGQEALNLWKSILLEQRDSLGFVMHQNAQFKSKFQSFTAKGYSLPFNPCFVDLTKLESCGLMDFQQLQIDICRLAASMASNDDCAIKQTDSVIIDNAVIDSQNKIQFSKGRRRKCGGEKELNISSELFDAFIQIISQGECKIDQIRFHIKLKGRNSSEKVAEENIYGLETIDYPGGRAYLFEL</sequence>
<dbReference type="AlphaFoldDB" id="A0A1W2GHC8"/>
<name>A0A1W2GHC8_REIFA</name>
<organism evidence="1 2">
    <name type="scientific">Reichenbachiella faecimaris</name>
    <dbReference type="NCBI Taxonomy" id="692418"/>
    <lineage>
        <taxon>Bacteria</taxon>
        <taxon>Pseudomonadati</taxon>
        <taxon>Bacteroidota</taxon>
        <taxon>Cytophagia</taxon>
        <taxon>Cytophagales</taxon>
        <taxon>Reichenbachiellaceae</taxon>
        <taxon>Reichenbachiella</taxon>
    </lineage>
</organism>